<dbReference type="RefSeq" id="WP_204500161.1">
    <property type="nucleotide sequence ID" value="NZ_JAFBDR010000013.1"/>
</dbReference>
<dbReference type="SUPFAM" id="SSF75500">
    <property type="entry name" value="Putative transcriptional regulator TM1602, C-terminal domain"/>
    <property type="match status" value="1"/>
</dbReference>
<dbReference type="InterPro" id="IPR004173">
    <property type="entry name" value="3H_domain"/>
</dbReference>
<dbReference type="PIRSF" id="PIRSF037847">
    <property type="entry name" value="NiaR"/>
    <property type="match status" value="1"/>
</dbReference>
<dbReference type="InterPro" id="IPR036388">
    <property type="entry name" value="WH-like_DNA-bd_sf"/>
</dbReference>
<evidence type="ECO:0000313" key="4">
    <source>
        <dbReference type="Proteomes" id="UP001296943"/>
    </source>
</evidence>
<evidence type="ECO:0000259" key="1">
    <source>
        <dbReference type="Pfam" id="PF02829"/>
    </source>
</evidence>
<protein>
    <submittedName>
        <fullName evidence="3">Transcriptional regulator of NAD metabolism</fullName>
    </submittedName>
</protein>
<keyword evidence="4" id="KW-1185">Reference proteome</keyword>
<proteinExistence type="predicted"/>
<gene>
    <name evidence="3" type="ORF">JOC48_002544</name>
</gene>
<dbReference type="Pfam" id="PF08279">
    <property type="entry name" value="HTH_11"/>
    <property type="match status" value="1"/>
</dbReference>
<dbReference type="InterPro" id="IPR035922">
    <property type="entry name" value="3H_dom_sf"/>
</dbReference>
<reference evidence="3 4" key="1">
    <citation type="submission" date="2021-01" db="EMBL/GenBank/DDBJ databases">
        <title>Genomic Encyclopedia of Type Strains, Phase IV (KMG-IV): sequencing the most valuable type-strain genomes for metagenomic binning, comparative biology and taxonomic classification.</title>
        <authorList>
            <person name="Goeker M."/>
        </authorList>
    </citation>
    <scope>NUCLEOTIDE SEQUENCE [LARGE SCALE GENOMIC DNA]</scope>
    <source>
        <strain evidence="3 4">DSM 23711</strain>
    </source>
</reference>
<dbReference type="InterPro" id="IPR036390">
    <property type="entry name" value="WH_DNA-bd_sf"/>
</dbReference>
<evidence type="ECO:0000259" key="2">
    <source>
        <dbReference type="Pfam" id="PF08279"/>
    </source>
</evidence>
<dbReference type="InterPro" id="IPR026043">
    <property type="entry name" value="NadR"/>
</dbReference>
<dbReference type="EMBL" id="JAFBDR010000013">
    <property type="protein sequence ID" value="MBM7572043.1"/>
    <property type="molecule type" value="Genomic_DNA"/>
</dbReference>
<comment type="caution">
    <text evidence="3">The sequence shown here is derived from an EMBL/GenBank/DDBJ whole genome shotgun (WGS) entry which is preliminary data.</text>
</comment>
<dbReference type="Pfam" id="PF02829">
    <property type="entry name" value="3H"/>
    <property type="match status" value="1"/>
</dbReference>
<dbReference type="Proteomes" id="UP001296943">
    <property type="component" value="Unassembled WGS sequence"/>
</dbReference>
<organism evidence="3 4">
    <name type="scientific">Aquibacillus albus</name>
    <dbReference type="NCBI Taxonomy" id="1168171"/>
    <lineage>
        <taxon>Bacteria</taxon>
        <taxon>Bacillati</taxon>
        <taxon>Bacillota</taxon>
        <taxon>Bacilli</taxon>
        <taxon>Bacillales</taxon>
        <taxon>Bacillaceae</taxon>
        <taxon>Aquibacillus</taxon>
    </lineage>
</organism>
<feature type="domain" description="Helix-turn-helix type 11" evidence="2">
    <location>
        <begin position="12"/>
        <end position="64"/>
    </location>
</feature>
<evidence type="ECO:0000313" key="3">
    <source>
        <dbReference type="EMBL" id="MBM7572043.1"/>
    </source>
</evidence>
<name>A0ABS2N1U2_9BACI</name>
<dbReference type="SUPFAM" id="SSF46785">
    <property type="entry name" value="Winged helix' DNA-binding domain"/>
    <property type="match status" value="1"/>
</dbReference>
<feature type="domain" description="3H" evidence="1">
    <location>
        <begin position="79"/>
        <end position="174"/>
    </location>
</feature>
<dbReference type="PANTHER" id="PTHR40068:SF1">
    <property type="entry name" value="TRANSCRIPTION REPRESSOR NIAR-RELATED"/>
    <property type="match status" value="1"/>
</dbReference>
<dbReference type="Gene3D" id="3.30.1340.20">
    <property type="entry name" value="3H domain"/>
    <property type="match status" value="1"/>
</dbReference>
<dbReference type="PANTHER" id="PTHR40068">
    <property type="entry name" value="TRANSCRIPTION REPRESSOR NIAR-RELATED"/>
    <property type="match status" value="1"/>
</dbReference>
<dbReference type="Gene3D" id="1.10.10.10">
    <property type="entry name" value="Winged helix-like DNA-binding domain superfamily/Winged helix DNA-binding domain"/>
    <property type="match status" value="1"/>
</dbReference>
<dbReference type="InterPro" id="IPR013196">
    <property type="entry name" value="HTH_11"/>
</dbReference>
<sequence length="178" mass="20288">MCKKDKVLGKDRKELILKWLKESNTPMTGGELADRTNVSRQVIVQDISLLKARNEPILATSQGYMYMKQNKPKQFERVIACKHTPEETRKELELVVDHGVTVKNVFIEHPVYGDLEASIMVSNRKEVDQFIQRIKETNSPYLLQLTGGIHLHTITADTEEKLDLAFNALDRAGIIIES</sequence>
<accession>A0ABS2N1U2</accession>